<evidence type="ECO:0000313" key="5">
    <source>
        <dbReference type="Proteomes" id="UP000305654"/>
    </source>
</evidence>
<dbReference type="InterPro" id="IPR013830">
    <property type="entry name" value="SGNH_hydro"/>
</dbReference>
<gene>
    <name evidence="4" type="ORF">FE263_11600</name>
</gene>
<dbReference type="InterPro" id="IPR036514">
    <property type="entry name" value="SGNH_hydro_sf"/>
</dbReference>
<evidence type="ECO:0000259" key="3">
    <source>
        <dbReference type="Pfam" id="PF13472"/>
    </source>
</evidence>
<protein>
    <submittedName>
        <fullName evidence="4">Acetylhydrolase</fullName>
    </submittedName>
</protein>
<sequence length="262" mass="29420">MRRNPPRWRRFGKVCLGAAIFLGLGAAAPAGIATQPVSRMDLPWWKQRFEAKQRELVGQVDLLWIGDSITQDWERTGPEPWRDFAPAWRRYYGDRHAVNLGFKGDSTCHLLWRLQHGELDRVHPRAVVLLIGANNFGHIHTDAAATFAGIRVILDLLHERLPDTRVLLIGVLPSIRSPWVSVNTLALNRDLARFAAGSPRWISFIDAAPIFEQDGRVLASRYMDPMLSPPDPPLHPTAQSQAELAALIEPTLASLMGDHIHH</sequence>
<dbReference type="Gene3D" id="3.40.50.1110">
    <property type="entry name" value="SGNH hydrolase"/>
    <property type="match status" value="1"/>
</dbReference>
<organism evidence="4 5">
    <name type="scientific">Lichenicoccus roseus</name>
    <dbReference type="NCBI Taxonomy" id="2683649"/>
    <lineage>
        <taxon>Bacteria</taxon>
        <taxon>Pseudomonadati</taxon>
        <taxon>Pseudomonadota</taxon>
        <taxon>Alphaproteobacteria</taxon>
        <taxon>Acetobacterales</taxon>
        <taxon>Acetobacteraceae</taxon>
        <taxon>Lichenicoccus</taxon>
    </lineage>
</organism>
<name>A0A5R9J536_9PROT</name>
<dbReference type="RefSeq" id="WP_138326133.1">
    <property type="nucleotide sequence ID" value="NZ_VCDI01000003.1"/>
</dbReference>
<dbReference type="EMBL" id="VCDI01000003">
    <property type="protein sequence ID" value="TLU72672.1"/>
    <property type="molecule type" value="Genomic_DNA"/>
</dbReference>
<dbReference type="PANTHER" id="PTHR11852">
    <property type="entry name" value="PLATELET-ACTIVATING FACTOR ACETYLHYDROLASE"/>
    <property type="match status" value="1"/>
</dbReference>
<keyword evidence="4" id="KW-0378">Hydrolase</keyword>
<feature type="signal peptide" evidence="2">
    <location>
        <begin position="1"/>
        <end position="30"/>
    </location>
</feature>
<dbReference type="GO" id="GO:0016788">
    <property type="term" value="F:hydrolase activity, acting on ester bonds"/>
    <property type="evidence" value="ECO:0007669"/>
    <property type="project" value="UniProtKB-ARBA"/>
</dbReference>
<dbReference type="AlphaFoldDB" id="A0A5R9J536"/>
<dbReference type="OrthoDB" id="9794725at2"/>
<comment type="similarity">
    <text evidence="1">Belongs to the 'GDSL' lipolytic enzyme family. Platelet-activating factor acetylhydrolase IB beta/gamma subunits subfamily.</text>
</comment>
<keyword evidence="5" id="KW-1185">Reference proteome</keyword>
<dbReference type="SUPFAM" id="SSF52266">
    <property type="entry name" value="SGNH hydrolase"/>
    <property type="match status" value="1"/>
</dbReference>
<evidence type="ECO:0000256" key="2">
    <source>
        <dbReference type="SAM" id="SignalP"/>
    </source>
</evidence>
<evidence type="ECO:0000313" key="4">
    <source>
        <dbReference type="EMBL" id="TLU72672.1"/>
    </source>
</evidence>
<keyword evidence="2" id="KW-0732">Signal</keyword>
<feature type="chain" id="PRO_5024307208" evidence="2">
    <location>
        <begin position="31"/>
        <end position="262"/>
    </location>
</feature>
<reference evidence="4 5" key="1">
    <citation type="submission" date="2019-05" db="EMBL/GenBank/DDBJ databases">
        <authorList>
            <person name="Pankratov T."/>
            <person name="Grouzdev D."/>
        </authorList>
    </citation>
    <scope>NUCLEOTIDE SEQUENCE [LARGE SCALE GENOMIC DNA]</scope>
    <source>
        <strain evidence="4 5">KEBCLARHB70R</strain>
    </source>
</reference>
<feature type="domain" description="SGNH hydrolase-type esterase" evidence="3">
    <location>
        <begin position="65"/>
        <end position="239"/>
    </location>
</feature>
<comment type="caution">
    <text evidence="4">The sequence shown here is derived from an EMBL/GenBank/DDBJ whole genome shotgun (WGS) entry which is preliminary data.</text>
</comment>
<dbReference type="Pfam" id="PF13472">
    <property type="entry name" value="Lipase_GDSL_2"/>
    <property type="match status" value="1"/>
</dbReference>
<evidence type="ECO:0000256" key="1">
    <source>
        <dbReference type="ARBA" id="ARBA00038184"/>
    </source>
</evidence>
<accession>A0A5R9J536</accession>
<dbReference type="Proteomes" id="UP000305654">
    <property type="component" value="Unassembled WGS sequence"/>
</dbReference>
<proteinExistence type="inferred from homology"/>
<dbReference type="PANTHER" id="PTHR11852:SF0">
    <property type="entry name" value="PLATELET-ACTIVATING FACTOR ACETYLHYDROLASE IB SUBUNIT BETA HOMOLOG"/>
    <property type="match status" value="1"/>
</dbReference>